<sequence>MAERLPWQQVRPGLYDAIGGGKQIGAYRRQYELARYKSADGGYRWQALVHEPGAIGWSEIADEKTLNEAKRAAQALEDQPLTS</sequence>
<accession>A0AB33TEJ9</accession>
<name>A0AB33TEJ9_9MYCO</name>
<evidence type="ECO:0000313" key="2">
    <source>
        <dbReference type="Proteomes" id="UP000038487"/>
    </source>
</evidence>
<dbReference type="Proteomes" id="UP000038487">
    <property type="component" value="Unassembled WGS sequence"/>
</dbReference>
<comment type="caution">
    <text evidence="1">The sequence shown here is derived from an EMBL/GenBank/DDBJ whole genome shotgun (WGS) entry which is preliminary data.</text>
</comment>
<dbReference type="EMBL" id="CSUW01000016">
    <property type="protein sequence ID" value="CPT66941.1"/>
    <property type="molecule type" value="Genomic_DNA"/>
</dbReference>
<protein>
    <submittedName>
        <fullName evidence="1">Uncharacterized protein</fullName>
    </submittedName>
</protein>
<gene>
    <name evidence="1" type="ORF">ERS075527_05089</name>
</gene>
<proteinExistence type="predicted"/>
<dbReference type="AlphaFoldDB" id="A0AB33TEJ9"/>
<organism evidence="1 2">
    <name type="scientific">Mycobacteroides abscessus</name>
    <dbReference type="NCBI Taxonomy" id="36809"/>
    <lineage>
        <taxon>Bacteria</taxon>
        <taxon>Bacillati</taxon>
        <taxon>Actinomycetota</taxon>
        <taxon>Actinomycetes</taxon>
        <taxon>Mycobacteriales</taxon>
        <taxon>Mycobacteriaceae</taxon>
        <taxon>Mycobacteroides</taxon>
    </lineage>
</organism>
<evidence type="ECO:0000313" key="1">
    <source>
        <dbReference type="EMBL" id="CPT66941.1"/>
    </source>
</evidence>
<reference evidence="1 2" key="1">
    <citation type="submission" date="2015-03" db="EMBL/GenBank/DDBJ databases">
        <authorList>
            <consortium name="Pathogen Informatics"/>
            <person name="Murphy D."/>
        </authorList>
    </citation>
    <scope>NUCLEOTIDE SEQUENCE [LARGE SCALE GENOMIC DNA]</scope>
    <source>
        <strain evidence="1 2">PAP036</strain>
    </source>
</reference>